<evidence type="ECO:0000313" key="21">
    <source>
        <dbReference type="EMBL" id="WPH00880.1"/>
    </source>
</evidence>
<feature type="region of interest" description="Disordered" evidence="18">
    <location>
        <begin position="1"/>
        <end position="37"/>
    </location>
</feature>
<feature type="compositionally biased region" description="Basic and acidic residues" evidence="18">
    <location>
        <begin position="1"/>
        <end position="10"/>
    </location>
</feature>
<evidence type="ECO:0000256" key="3">
    <source>
        <dbReference type="ARBA" id="ARBA00004177"/>
    </source>
</evidence>
<dbReference type="GO" id="GO:0061630">
    <property type="term" value="F:ubiquitin protein ligase activity"/>
    <property type="evidence" value="ECO:0007669"/>
    <property type="project" value="UniProtKB-EC"/>
</dbReference>
<dbReference type="PANTHER" id="PTHR46661">
    <property type="entry name" value="E3 UBIQUITIN-PROTEIN LIGASE ZNRF1-LIKE PROTEIN"/>
    <property type="match status" value="1"/>
</dbReference>
<dbReference type="InterPro" id="IPR017455">
    <property type="entry name" value="Znf_FYVE-rel"/>
</dbReference>
<evidence type="ECO:0000256" key="6">
    <source>
        <dbReference type="ARBA" id="ARBA00012483"/>
    </source>
</evidence>
<sequence>MTRGGNDPRRPPGPPPPSSASSHHRRASSDNSQYDEASDLTWLDFLRTAGGTVQDRPDLRKRRHADSEPEGRDYRQPNFNFVGPARRQRSDVPYSALSNTRNTLNNFAPPERAMFPQRMSGDNGSISSGNHSGRRQSATGPPRWQPDHEVARCPVCSSEFTFWFRKHHCRKCGRVVCAACSPHRITIPRQYVVQPEPSSSEYLVGFESPDNRNAAFGGGETVRVCNPCVPDPWTPNTSPAGTQSMIDPVQISAEETMRRNAQRRGENMLEATPTTVPALTSPRHRNMRYRYMPPPSAQSSAGGGHQRSQSHQFTPSLSRSLSQQTTANYSGQYMQPPPIPPSSRPSGFGHRHTQSSGSHYPQQSPVSSGNPAGHRPTHNPTAPLTPRRQIREEDECPVCGAEMPPGEAVREAHIQECIASRFLVGTPSGSNNAIRPPPERTESAPSGRVEPLTSALSSSPHTATARPRASSYRPRGMITYLATEKDCTSASGDAQECIICFEEFEPGDELGRMECLCKFHRKCIRMWWETKGQGVCPTHVLTDD</sequence>
<keyword evidence="11 17" id="KW-0863">Zinc-finger</keyword>
<keyword evidence="7" id="KW-0808">Transferase</keyword>
<dbReference type="PROSITE" id="PS50089">
    <property type="entry name" value="ZF_RING_2"/>
    <property type="match status" value="1"/>
</dbReference>
<keyword evidence="22" id="KW-1185">Reference proteome</keyword>
<keyword evidence="10" id="KW-0967">Endosome</keyword>
<feature type="region of interest" description="Disordered" evidence="18">
    <location>
        <begin position="277"/>
        <end position="390"/>
    </location>
</feature>
<dbReference type="Gene3D" id="3.30.40.10">
    <property type="entry name" value="Zinc/RING finger domain, C3HC4 (zinc finger)"/>
    <property type="match status" value="2"/>
</dbReference>
<feature type="domain" description="RING-type" evidence="19">
    <location>
        <begin position="497"/>
        <end position="539"/>
    </location>
</feature>
<dbReference type="Pfam" id="PF13639">
    <property type="entry name" value="zf-RING_2"/>
    <property type="match status" value="1"/>
</dbReference>
<evidence type="ECO:0000256" key="1">
    <source>
        <dbReference type="ARBA" id="ARBA00000900"/>
    </source>
</evidence>
<dbReference type="GO" id="GO:0005768">
    <property type="term" value="C:endosome"/>
    <property type="evidence" value="ECO:0007669"/>
    <property type="project" value="UniProtKB-SubCell"/>
</dbReference>
<evidence type="ECO:0000256" key="16">
    <source>
        <dbReference type="ARBA" id="ARBA00023288"/>
    </source>
</evidence>
<evidence type="ECO:0000256" key="13">
    <source>
        <dbReference type="ARBA" id="ARBA00022833"/>
    </source>
</evidence>
<feature type="compositionally biased region" description="Polar residues" evidence="18">
    <location>
        <begin position="120"/>
        <end position="139"/>
    </location>
</feature>
<feature type="compositionally biased region" description="Basic and acidic residues" evidence="18">
    <location>
        <begin position="65"/>
        <end position="75"/>
    </location>
</feature>
<dbReference type="GO" id="GO:0008270">
    <property type="term" value="F:zinc ion binding"/>
    <property type="evidence" value="ECO:0007669"/>
    <property type="project" value="UniProtKB-KW"/>
</dbReference>
<evidence type="ECO:0000256" key="12">
    <source>
        <dbReference type="ARBA" id="ARBA00022786"/>
    </source>
</evidence>
<keyword evidence="8" id="KW-0519">Myristate</keyword>
<evidence type="ECO:0000256" key="15">
    <source>
        <dbReference type="ARBA" id="ARBA00023228"/>
    </source>
</evidence>
<keyword evidence="15" id="KW-0458">Lysosome</keyword>
<evidence type="ECO:0000256" key="17">
    <source>
        <dbReference type="PROSITE-ProRule" id="PRU00175"/>
    </source>
</evidence>
<keyword evidence="16" id="KW-0449">Lipoprotein</keyword>
<feature type="compositionally biased region" description="Polar residues" evidence="18">
    <location>
        <begin position="354"/>
        <end position="370"/>
    </location>
</feature>
<dbReference type="InterPro" id="IPR011011">
    <property type="entry name" value="Znf_FYVE_PHD"/>
</dbReference>
<dbReference type="SMART" id="SM00064">
    <property type="entry name" value="FYVE"/>
    <property type="match status" value="1"/>
</dbReference>
<feature type="region of interest" description="Disordered" evidence="18">
    <location>
        <begin position="49"/>
        <end position="148"/>
    </location>
</feature>
<evidence type="ECO:0000256" key="4">
    <source>
        <dbReference type="ARBA" id="ARBA00004371"/>
    </source>
</evidence>
<feature type="region of interest" description="Disordered" evidence="18">
    <location>
        <begin position="425"/>
        <end position="471"/>
    </location>
</feature>
<keyword evidence="9" id="KW-0479">Metal-binding</keyword>
<comment type="catalytic activity">
    <reaction evidence="1">
        <text>S-ubiquitinyl-[E2 ubiquitin-conjugating enzyme]-L-cysteine + [acceptor protein]-L-lysine = [E2 ubiquitin-conjugating enzyme]-L-cysteine + N(6)-ubiquitinyl-[acceptor protein]-L-lysine.</text>
        <dbReference type="EC" id="2.3.2.27"/>
    </reaction>
</comment>
<dbReference type="InterPro" id="IPR013083">
    <property type="entry name" value="Znf_RING/FYVE/PHD"/>
</dbReference>
<dbReference type="InterPro" id="IPR000306">
    <property type="entry name" value="Znf_FYVE"/>
</dbReference>
<gene>
    <name evidence="21" type="ORF">R9X50_00371100</name>
</gene>
<keyword evidence="12" id="KW-0833">Ubl conjugation pathway</keyword>
<dbReference type="GO" id="GO:0070936">
    <property type="term" value="P:protein K48-linked ubiquitination"/>
    <property type="evidence" value="ECO:0007669"/>
    <property type="project" value="TreeGrafter"/>
</dbReference>
<evidence type="ECO:0000259" key="20">
    <source>
        <dbReference type="PROSITE" id="PS50178"/>
    </source>
</evidence>
<evidence type="ECO:0000256" key="9">
    <source>
        <dbReference type="ARBA" id="ARBA00022723"/>
    </source>
</evidence>
<dbReference type="Proteomes" id="UP001303373">
    <property type="component" value="Chromosome 5"/>
</dbReference>
<organism evidence="21 22">
    <name type="scientific">Acrodontium crateriforme</name>
    <dbReference type="NCBI Taxonomy" id="150365"/>
    <lineage>
        <taxon>Eukaryota</taxon>
        <taxon>Fungi</taxon>
        <taxon>Dikarya</taxon>
        <taxon>Ascomycota</taxon>
        <taxon>Pezizomycotina</taxon>
        <taxon>Dothideomycetes</taxon>
        <taxon>Dothideomycetidae</taxon>
        <taxon>Mycosphaerellales</taxon>
        <taxon>Teratosphaeriaceae</taxon>
        <taxon>Acrodontium</taxon>
    </lineage>
</organism>
<dbReference type="GO" id="GO:0016020">
    <property type="term" value="C:membrane"/>
    <property type="evidence" value="ECO:0007669"/>
    <property type="project" value="UniProtKB-SubCell"/>
</dbReference>
<protein>
    <recommendedName>
        <fullName evidence="6">RING-type E3 ubiquitin transferase</fullName>
        <ecNumber evidence="6">2.3.2.27</ecNumber>
    </recommendedName>
</protein>
<evidence type="ECO:0000256" key="5">
    <source>
        <dbReference type="ARBA" id="ARBA00004906"/>
    </source>
</evidence>
<evidence type="ECO:0000256" key="2">
    <source>
        <dbReference type="ARBA" id="ARBA00004170"/>
    </source>
</evidence>
<dbReference type="SMART" id="SM00184">
    <property type="entry name" value="RING"/>
    <property type="match status" value="1"/>
</dbReference>
<keyword evidence="13" id="KW-0862">Zinc</keyword>
<dbReference type="InterPro" id="IPR001841">
    <property type="entry name" value="Znf_RING"/>
</dbReference>
<dbReference type="AlphaFoldDB" id="A0AAQ3M3Y7"/>
<dbReference type="CDD" id="cd16489">
    <property type="entry name" value="mRING-CH-C4HC2H_ZNRF"/>
    <property type="match status" value="1"/>
</dbReference>
<evidence type="ECO:0000256" key="10">
    <source>
        <dbReference type="ARBA" id="ARBA00022753"/>
    </source>
</evidence>
<dbReference type="SUPFAM" id="SSF57850">
    <property type="entry name" value="RING/U-box"/>
    <property type="match status" value="1"/>
</dbReference>
<feature type="domain" description="FYVE-type" evidence="20">
    <location>
        <begin position="147"/>
        <end position="228"/>
    </location>
</feature>
<feature type="compositionally biased region" description="Polar residues" evidence="18">
    <location>
        <begin position="306"/>
        <end position="333"/>
    </location>
</feature>
<evidence type="ECO:0000256" key="18">
    <source>
        <dbReference type="SAM" id="MobiDB-lite"/>
    </source>
</evidence>
<dbReference type="PROSITE" id="PS50178">
    <property type="entry name" value="ZF_FYVE"/>
    <property type="match status" value="1"/>
</dbReference>
<dbReference type="Pfam" id="PF01363">
    <property type="entry name" value="FYVE"/>
    <property type="match status" value="1"/>
</dbReference>
<dbReference type="SUPFAM" id="SSF57903">
    <property type="entry name" value="FYVE/PHD zinc finger"/>
    <property type="match status" value="1"/>
</dbReference>
<reference evidence="21 22" key="1">
    <citation type="submission" date="2023-11" db="EMBL/GenBank/DDBJ databases">
        <title>An acidophilic fungus is an integral part of prey digestion in a carnivorous sundew plant.</title>
        <authorList>
            <person name="Tsai I.J."/>
        </authorList>
    </citation>
    <scope>NUCLEOTIDE SEQUENCE [LARGE SCALE GENOMIC DNA]</scope>
    <source>
        <strain evidence="21">169a</strain>
    </source>
</reference>
<evidence type="ECO:0000259" key="19">
    <source>
        <dbReference type="PROSITE" id="PS50089"/>
    </source>
</evidence>
<proteinExistence type="predicted"/>
<keyword evidence="14" id="KW-0472">Membrane</keyword>
<dbReference type="PANTHER" id="PTHR46661:SF4">
    <property type="entry name" value="RING-TYPE DOMAIN-CONTAINING PROTEIN"/>
    <property type="match status" value="1"/>
</dbReference>
<feature type="compositionally biased region" description="Polar residues" evidence="18">
    <location>
        <begin position="96"/>
        <end position="106"/>
    </location>
</feature>
<evidence type="ECO:0000256" key="14">
    <source>
        <dbReference type="ARBA" id="ARBA00023136"/>
    </source>
</evidence>
<dbReference type="EMBL" id="CP138584">
    <property type="protein sequence ID" value="WPH00880.1"/>
    <property type="molecule type" value="Genomic_DNA"/>
</dbReference>
<evidence type="ECO:0000256" key="8">
    <source>
        <dbReference type="ARBA" id="ARBA00022707"/>
    </source>
</evidence>
<evidence type="ECO:0000256" key="7">
    <source>
        <dbReference type="ARBA" id="ARBA00022679"/>
    </source>
</evidence>
<dbReference type="GO" id="GO:0043161">
    <property type="term" value="P:proteasome-mediated ubiquitin-dependent protein catabolic process"/>
    <property type="evidence" value="ECO:0007669"/>
    <property type="project" value="TreeGrafter"/>
</dbReference>
<dbReference type="InterPro" id="IPR051878">
    <property type="entry name" value="ZNRF_ubiq-protein_ligase"/>
</dbReference>
<evidence type="ECO:0000256" key="11">
    <source>
        <dbReference type="ARBA" id="ARBA00022771"/>
    </source>
</evidence>
<dbReference type="EC" id="2.3.2.27" evidence="6"/>
<name>A0AAQ3M3Y7_9PEZI</name>
<comment type="subcellular location">
    <subcellularLocation>
        <location evidence="3">Endosome</location>
    </subcellularLocation>
    <subcellularLocation>
        <location evidence="4">Lysosome</location>
    </subcellularLocation>
    <subcellularLocation>
        <location evidence="2">Membrane</location>
        <topology evidence="2">Peripheral membrane protein</topology>
    </subcellularLocation>
</comment>
<evidence type="ECO:0000313" key="22">
    <source>
        <dbReference type="Proteomes" id="UP001303373"/>
    </source>
</evidence>
<comment type="pathway">
    <text evidence="5">Protein modification; protein ubiquitination.</text>
</comment>
<accession>A0AAQ3M3Y7</accession>